<protein>
    <recommendedName>
        <fullName evidence="3">MAT1-1-2</fullName>
    </recommendedName>
</protein>
<dbReference type="Proteomes" id="UP000034112">
    <property type="component" value="Unassembled WGS sequence"/>
</dbReference>
<dbReference type="OrthoDB" id="5148912at2759"/>
<evidence type="ECO:0000313" key="2">
    <source>
        <dbReference type="Proteomes" id="UP000034112"/>
    </source>
</evidence>
<comment type="caution">
    <text evidence="1">The sequence shown here is derived from an EMBL/GenBank/DDBJ whole genome shotgun (WGS) entry which is preliminary data.</text>
</comment>
<gene>
    <name evidence="1" type="ORF">THAR02_06404</name>
</gene>
<evidence type="ECO:0008006" key="3">
    <source>
        <dbReference type="Google" id="ProtNLM"/>
    </source>
</evidence>
<accession>A0A0F9XAF7</accession>
<dbReference type="EMBL" id="JOKZ01000193">
    <property type="protein sequence ID" value="KKP01500.1"/>
    <property type="molecule type" value="Genomic_DNA"/>
</dbReference>
<dbReference type="Pfam" id="PF17043">
    <property type="entry name" value="MAT1-1-2"/>
    <property type="match status" value="1"/>
</dbReference>
<sequence length="392" mass="44311">MENICSFEPMWKSFEADVPQKDITRIRLKSVEVFLRENKFLDTEQPPSLEYIIAASLEIVNHLLCFWQGDNPIIAKIRTIAAQTKSEPIIAVQGAIALWYTSCVSIFVRDIHQGVSSEEEITTFDDGTIIATWNREYAAECHYAGNLGLMAMLLTTETWLPPSDHKLQVASLVSCAATTILFATYMISSRIPAYHSWSFALSACPNNEGVALFLRSAWRLAQRNVDKGFLPGTDFGAHIDEIRLSRNGKILLSKVGRADWARAPFWHPSLLTAVFGEYYSNLRTRFDQANRRRSRLAPDECKNQFSDLAMQTGCEYPYFIPAPETATSVHHLDQEYLYNLPMVKKPVSDVNGNLTLPFLTTAIRALRFGEDPDEIEQNLFMMTFPLTVALPP</sequence>
<dbReference type="InterPro" id="IPR031472">
    <property type="entry name" value="MAT1-1-2/MatA-2/Smr1"/>
</dbReference>
<name>A0A0F9XAF7_TRIHA</name>
<proteinExistence type="predicted"/>
<evidence type="ECO:0000313" key="1">
    <source>
        <dbReference type="EMBL" id="KKP01500.1"/>
    </source>
</evidence>
<reference evidence="2" key="1">
    <citation type="journal article" date="2015" name="Genome Announc.">
        <title>Draft whole-genome sequence of the biocontrol agent Trichoderma harzianum T6776.</title>
        <authorList>
            <person name="Baroncelli R."/>
            <person name="Piaggeschi G."/>
            <person name="Fiorini L."/>
            <person name="Bertolini E."/>
            <person name="Zapparata A."/>
            <person name="Pe M.E."/>
            <person name="Sarrocco S."/>
            <person name="Vannacci G."/>
        </authorList>
    </citation>
    <scope>NUCLEOTIDE SEQUENCE [LARGE SCALE GENOMIC DNA]</scope>
    <source>
        <strain evidence="2">T6776</strain>
    </source>
</reference>
<organism evidence="1 2">
    <name type="scientific">Trichoderma harzianum</name>
    <name type="common">Hypocrea lixii</name>
    <dbReference type="NCBI Taxonomy" id="5544"/>
    <lineage>
        <taxon>Eukaryota</taxon>
        <taxon>Fungi</taxon>
        <taxon>Dikarya</taxon>
        <taxon>Ascomycota</taxon>
        <taxon>Pezizomycotina</taxon>
        <taxon>Sordariomycetes</taxon>
        <taxon>Hypocreomycetidae</taxon>
        <taxon>Hypocreales</taxon>
        <taxon>Hypocreaceae</taxon>
        <taxon>Trichoderma</taxon>
    </lineage>
</organism>
<dbReference type="AlphaFoldDB" id="A0A0F9XAF7"/>